<keyword evidence="5" id="KW-1185">Reference proteome</keyword>
<sequence>MFDFALRSEVLPDDVHVLAVAGEIDLFTAPDLKHAAAEAIEGGARRIVIDLTDTRFLDSTGLGVLIGIAKRVRPAGGDVAIVNTEPTTASTFAITGLDGVLSVVPTRDLALEQLRATQA</sequence>
<gene>
    <name evidence="4" type="ORF">C7Y72_21150</name>
</gene>
<dbReference type="CDD" id="cd07043">
    <property type="entry name" value="STAS_anti-anti-sigma_factors"/>
    <property type="match status" value="1"/>
</dbReference>
<dbReference type="AlphaFoldDB" id="A0A2T4UBJ0"/>
<dbReference type="Pfam" id="PF01740">
    <property type="entry name" value="STAS"/>
    <property type="match status" value="1"/>
</dbReference>
<dbReference type="PANTHER" id="PTHR33495:SF2">
    <property type="entry name" value="ANTI-SIGMA FACTOR ANTAGONIST TM_1081-RELATED"/>
    <property type="match status" value="1"/>
</dbReference>
<feature type="domain" description="STAS" evidence="3">
    <location>
        <begin position="13"/>
        <end position="114"/>
    </location>
</feature>
<organism evidence="4 5">
    <name type="scientific">Paraconexibacter algicola</name>
    <dbReference type="NCBI Taxonomy" id="2133960"/>
    <lineage>
        <taxon>Bacteria</taxon>
        <taxon>Bacillati</taxon>
        <taxon>Actinomycetota</taxon>
        <taxon>Thermoleophilia</taxon>
        <taxon>Solirubrobacterales</taxon>
        <taxon>Paraconexibacteraceae</taxon>
        <taxon>Paraconexibacter</taxon>
    </lineage>
</organism>
<dbReference type="InterPro" id="IPR036513">
    <property type="entry name" value="STAS_dom_sf"/>
</dbReference>
<protein>
    <recommendedName>
        <fullName evidence="2">Anti-sigma factor antagonist</fullName>
    </recommendedName>
</protein>
<comment type="similarity">
    <text evidence="1 2">Belongs to the anti-sigma-factor antagonist family.</text>
</comment>
<dbReference type="Proteomes" id="UP000240739">
    <property type="component" value="Unassembled WGS sequence"/>
</dbReference>
<dbReference type="Gene3D" id="3.30.750.24">
    <property type="entry name" value="STAS domain"/>
    <property type="match status" value="1"/>
</dbReference>
<evidence type="ECO:0000256" key="1">
    <source>
        <dbReference type="ARBA" id="ARBA00009013"/>
    </source>
</evidence>
<evidence type="ECO:0000313" key="4">
    <source>
        <dbReference type="EMBL" id="PTL54260.1"/>
    </source>
</evidence>
<dbReference type="EMBL" id="PYYB01000005">
    <property type="protein sequence ID" value="PTL54260.1"/>
    <property type="molecule type" value="Genomic_DNA"/>
</dbReference>
<dbReference type="NCBIfam" id="TIGR00377">
    <property type="entry name" value="ant_ant_sig"/>
    <property type="match status" value="1"/>
</dbReference>
<evidence type="ECO:0000256" key="2">
    <source>
        <dbReference type="RuleBase" id="RU003749"/>
    </source>
</evidence>
<evidence type="ECO:0000313" key="5">
    <source>
        <dbReference type="Proteomes" id="UP000240739"/>
    </source>
</evidence>
<comment type="caution">
    <text evidence="4">The sequence shown here is derived from an EMBL/GenBank/DDBJ whole genome shotgun (WGS) entry which is preliminary data.</text>
</comment>
<dbReference type="InterPro" id="IPR002645">
    <property type="entry name" value="STAS_dom"/>
</dbReference>
<dbReference type="GO" id="GO:0043856">
    <property type="term" value="F:anti-sigma factor antagonist activity"/>
    <property type="evidence" value="ECO:0007669"/>
    <property type="project" value="InterPro"/>
</dbReference>
<name>A0A2T4UBJ0_9ACTN</name>
<dbReference type="PANTHER" id="PTHR33495">
    <property type="entry name" value="ANTI-SIGMA FACTOR ANTAGONIST TM_1081-RELATED-RELATED"/>
    <property type="match status" value="1"/>
</dbReference>
<dbReference type="RefSeq" id="WP_107571202.1">
    <property type="nucleotide sequence ID" value="NZ_PYYB01000005.1"/>
</dbReference>
<reference evidence="4 5" key="1">
    <citation type="submission" date="2018-03" db="EMBL/GenBank/DDBJ databases">
        <title>Aquarubrobacter algicola gen. nov., sp. nov., a novel actinobacterium isolated from shallow eutrophic lake during the end of cyanobacterial harmful algal blooms.</title>
        <authorList>
            <person name="Chun S.J."/>
        </authorList>
    </citation>
    <scope>NUCLEOTIDE SEQUENCE [LARGE SCALE GENOMIC DNA]</scope>
    <source>
        <strain evidence="4 5">Seoho-28</strain>
    </source>
</reference>
<evidence type="ECO:0000259" key="3">
    <source>
        <dbReference type="PROSITE" id="PS50801"/>
    </source>
</evidence>
<dbReference type="InterPro" id="IPR003658">
    <property type="entry name" value="Anti-sigma_ant"/>
</dbReference>
<dbReference type="OrthoDB" id="9793697at2"/>
<dbReference type="PROSITE" id="PS50801">
    <property type="entry name" value="STAS"/>
    <property type="match status" value="1"/>
</dbReference>
<accession>A0A2T4UBJ0</accession>
<dbReference type="SUPFAM" id="SSF52091">
    <property type="entry name" value="SpoIIaa-like"/>
    <property type="match status" value="1"/>
</dbReference>
<proteinExistence type="inferred from homology"/>